<dbReference type="GO" id="GO:0003677">
    <property type="term" value="F:DNA binding"/>
    <property type="evidence" value="ECO:0007669"/>
    <property type="project" value="UniProtKB-KW"/>
</dbReference>
<sequence length="141" mass="15515">MSSRDDEETLAEAFWAVSRHLRHRSHESVSPLGITPGQARAIGMLSRHGSMRISTLSEHLRIAPRSGTEVVDALQERGLVERSPDLDDRRATLVTLSSQGQEVATAVRRARAAEAEAFFDRLSDSDRAELARIIGILRSGT</sequence>
<dbReference type="Pfam" id="PF01047">
    <property type="entry name" value="MarR"/>
    <property type="match status" value="1"/>
</dbReference>
<dbReference type="SUPFAM" id="SSF46785">
    <property type="entry name" value="Winged helix' DNA-binding domain"/>
    <property type="match status" value="1"/>
</dbReference>
<proteinExistence type="predicted"/>
<comment type="caution">
    <text evidence="2">The sequence shown here is derived from an EMBL/GenBank/DDBJ whole genome shotgun (WGS) entry which is preliminary data.</text>
</comment>
<dbReference type="Proteomes" id="UP001235712">
    <property type="component" value="Unassembled WGS sequence"/>
</dbReference>
<keyword evidence="2" id="KW-0238">DNA-binding</keyword>
<dbReference type="InterPro" id="IPR000835">
    <property type="entry name" value="HTH_MarR-typ"/>
</dbReference>
<evidence type="ECO:0000313" key="3">
    <source>
        <dbReference type="Proteomes" id="UP001235712"/>
    </source>
</evidence>
<dbReference type="Gene3D" id="1.10.10.10">
    <property type="entry name" value="Winged helix-like DNA-binding domain superfamily/Winged helix DNA-binding domain"/>
    <property type="match status" value="1"/>
</dbReference>
<protein>
    <submittedName>
        <fullName evidence="2">DNA-binding MarR family transcriptional regulator</fullName>
    </submittedName>
</protein>
<dbReference type="PANTHER" id="PTHR33164:SF43">
    <property type="entry name" value="HTH-TYPE TRANSCRIPTIONAL REPRESSOR YETL"/>
    <property type="match status" value="1"/>
</dbReference>
<dbReference type="PANTHER" id="PTHR33164">
    <property type="entry name" value="TRANSCRIPTIONAL REGULATOR, MARR FAMILY"/>
    <property type="match status" value="1"/>
</dbReference>
<feature type="domain" description="HTH marR-type" evidence="1">
    <location>
        <begin position="7"/>
        <end position="139"/>
    </location>
</feature>
<dbReference type="InterPro" id="IPR036390">
    <property type="entry name" value="WH_DNA-bd_sf"/>
</dbReference>
<dbReference type="RefSeq" id="WP_307240214.1">
    <property type="nucleotide sequence ID" value="NZ_JAUSQZ010000001.1"/>
</dbReference>
<dbReference type="PROSITE" id="PS50995">
    <property type="entry name" value="HTH_MARR_2"/>
    <property type="match status" value="1"/>
</dbReference>
<dbReference type="InterPro" id="IPR036388">
    <property type="entry name" value="WH-like_DNA-bd_sf"/>
</dbReference>
<name>A0ABT9NZR4_9ACTN</name>
<dbReference type="PRINTS" id="PR00598">
    <property type="entry name" value="HTHMARR"/>
</dbReference>
<dbReference type="InterPro" id="IPR039422">
    <property type="entry name" value="MarR/SlyA-like"/>
</dbReference>
<dbReference type="EMBL" id="JAUSQZ010000001">
    <property type="protein sequence ID" value="MDP9825926.1"/>
    <property type="molecule type" value="Genomic_DNA"/>
</dbReference>
<organism evidence="2 3">
    <name type="scientific">Kineosporia succinea</name>
    <dbReference type="NCBI Taxonomy" id="84632"/>
    <lineage>
        <taxon>Bacteria</taxon>
        <taxon>Bacillati</taxon>
        <taxon>Actinomycetota</taxon>
        <taxon>Actinomycetes</taxon>
        <taxon>Kineosporiales</taxon>
        <taxon>Kineosporiaceae</taxon>
        <taxon>Kineosporia</taxon>
    </lineage>
</organism>
<keyword evidence="3" id="KW-1185">Reference proteome</keyword>
<dbReference type="SMART" id="SM00347">
    <property type="entry name" value="HTH_MARR"/>
    <property type="match status" value="1"/>
</dbReference>
<reference evidence="2 3" key="1">
    <citation type="submission" date="2023-07" db="EMBL/GenBank/DDBJ databases">
        <title>Sequencing the genomes of 1000 actinobacteria strains.</title>
        <authorList>
            <person name="Klenk H.-P."/>
        </authorList>
    </citation>
    <scope>NUCLEOTIDE SEQUENCE [LARGE SCALE GENOMIC DNA]</scope>
    <source>
        <strain evidence="2 3">DSM 44388</strain>
    </source>
</reference>
<evidence type="ECO:0000313" key="2">
    <source>
        <dbReference type="EMBL" id="MDP9825926.1"/>
    </source>
</evidence>
<evidence type="ECO:0000259" key="1">
    <source>
        <dbReference type="PROSITE" id="PS50995"/>
    </source>
</evidence>
<gene>
    <name evidence="2" type="ORF">J2S57_001675</name>
</gene>
<accession>A0ABT9NZR4</accession>